<evidence type="ECO:0000313" key="2">
    <source>
        <dbReference type="Proteomes" id="UP000266067"/>
    </source>
</evidence>
<sequence>MDFTGLRIEEMITRKLDAAFASEERPGLDDAIELAVLEFEKVEEIKPLLEVVFDTCQDTDEVLIEWSKILKDYAKVA</sequence>
<keyword evidence="2" id="KW-1185">Reference proteome</keyword>
<dbReference type="OrthoDB" id="1453287at2"/>
<gene>
    <name evidence="1" type="ORF">D2V08_00075</name>
</gene>
<protein>
    <submittedName>
        <fullName evidence="1">Uncharacterized protein</fullName>
    </submittedName>
</protein>
<dbReference type="Proteomes" id="UP000266067">
    <property type="component" value="Unassembled WGS sequence"/>
</dbReference>
<comment type="caution">
    <text evidence="1">The sequence shown here is derived from an EMBL/GenBank/DDBJ whole genome shotgun (WGS) entry which is preliminary data.</text>
</comment>
<proteinExistence type="predicted"/>
<name>A0A3A1NB79_9FLAO</name>
<dbReference type="RefSeq" id="WP_119606121.1">
    <property type="nucleotide sequence ID" value="NZ_QXFH01000004.1"/>
</dbReference>
<dbReference type="EMBL" id="QXFH01000004">
    <property type="protein sequence ID" value="RIV38147.1"/>
    <property type="molecule type" value="Genomic_DNA"/>
</dbReference>
<accession>A0A3A1NB79</accession>
<reference evidence="1 2" key="1">
    <citation type="submission" date="2018-08" db="EMBL/GenBank/DDBJ databases">
        <title>Proposal of Muricauda 72 sp.nov. and Muricauda NH166 sp.nov., isolated from seawater.</title>
        <authorList>
            <person name="Cheng H."/>
            <person name="Wu Y.-H."/>
            <person name="Guo L.-L."/>
            <person name="Xu X.-W."/>
        </authorList>
    </citation>
    <scope>NUCLEOTIDE SEQUENCE [LARGE SCALE GENOMIC DNA]</scope>
    <source>
        <strain evidence="1 2">KCTC 22173</strain>
    </source>
</reference>
<organism evidence="1 2">
    <name type="scientific">Flagellimonas lutimaris</name>
    <dbReference type="NCBI Taxonomy" id="475082"/>
    <lineage>
        <taxon>Bacteria</taxon>
        <taxon>Pseudomonadati</taxon>
        <taxon>Bacteroidota</taxon>
        <taxon>Flavobacteriia</taxon>
        <taxon>Flavobacteriales</taxon>
        <taxon>Flavobacteriaceae</taxon>
        <taxon>Flagellimonas</taxon>
    </lineage>
</organism>
<dbReference type="AlphaFoldDB" id="A0A3A1NB79"/>
<evidence type="ECO:0000313" key="1">
    <source>
        <dbReference type="EMBL" id="RIV38147.1"/>
    </source>
</evidence>